<protein>
    <submittedName>
        <fullName evidence="3">Uncharacterized protein LOC106478546</fullName>
    </submittedName>
</protein>
<reference evidence="3" key="1">
    <citation type="submission" date="2025-08" db="UniProtKB">
        <authorList>
            <consortium name="RefSeq"/>
        </authorList>
    </citation>
    <scope>IDENTIFICATION</scope>
    <source>
        <tissue evidence="3">Muscle</tissue>
    </source>
</reference>
<evidence type="ECO:0000313" key="3">
    <source>
        <dbReference type="RefSeq" id="XP_013794550.1"/>
    </source>
</evidence>
<dbReference type="RefSeq" id="XP_013794550.1">
    <property type="nucleotide sequence ID" value="XM_013939096.2"/>
</dbReference>
<sequence>MRLLSLYYRLSFVLLLLTFGEFCEGRRRNHAKHTRKWKEILRNKLKESRLNHRPETDINVIQSPERKAQLQECHKFALYRCGKIFLKVSKLTHFLKGEQSYQTKCALRQAFFTCIQKLRLKPCSHRKYNKDYDIVKLRKKLADKLWANRSCVLFAKGK</sequence>
<dbReference type="GeneID" id="106478546"/>
<feature type="chain" id="PRO_5047044023" evidence="1">
    <location>
        <begin position="26"/>
        <end position="158"/>
    </location>
</feature>
<keyword evidence="1" id="KW-0732">Signal</keyword>
<proteinExistence type="predicted"/>
<keyword evidence="2" id="KW-1185">Reference proteome</keyword>
<gene>
    <name evidence="3" type="primary">LOC106478546</name>
</gene>
<evidence type="ECO:0000313" key="2">
    <source>
        <dbReference type="Proteomes" id="UP000694941"/>
    </source>
</evidence>
<accession>A0ABM1C5H7</accession>
<dbReference type="Proteomes" id="UP000694941">
    <property type="component" value="Unplaced"/>
</dbReference>
<name>A0ABM1C5H7_LIMPO</name>
<evidence type="ECO:0000256" key="1">
    <source>
        <dbReference type="SAM" id="SignalP"/>
    </source>
</evidence>
<organism evidence="2 3">
    <name type="scientific">Limulus polyphemus</name>
    <name type="common">Atlantic horseshoe crab</name>
    <dbReference type="NCBI Taxonomy" id="6850"/>
    <lineage>
        <taxon>Eukaryota</taxon>
        <taxon>Metazoa</taxon>
        <taxon>Ecdysozoa</taxon>
        <taxon>Arthropoda</taxon>
        <taxon>Chelicerata</taxon>
        <taxon>Merostomata</taxon>
        <taxon>Xiphosura</taxon>
        <taxon>Limulidae</taxon>
        <taxon>Limulus</taxon>
    </lineage>
</organism>
<feature type="signal peptide" evidence="1">
    <location>
        <begin position="1"/>
        <end position="25"/>
    </location>
</feature>